<dbReference type="EMBL" id="CP006877">
    <property type="protein sequence ID" value="AJD41274.1"/>
    <property type="molecule type" value="Genomic_DNA"/>
</dbReference>
<keyword evidence="4" id="KW-1185">Reference proteome</keyword>
<gene>
    <name evidence="3" type="ORF">RGR602_CH01943</name>
</gene>
<comment type="subcellular location">
    <subcellularLocation>
        <location evidence="1">Virion</location>
    </subcellularLocation>
</comment>
<sequence length="341" mass="35494">MRTAVAVPTSSPIESAGIAQIARIKGLAALGRGDTYDLAEQLGSSRVRKAVSAMTTGNTPDMLDMNVIVGAFLQTMRNSSVFLRLLDSMVRVPFRSRISLVATDATSWTVGEGKPIPVTNATLDQLLLTPQKAAALLVVTEELLRGTQSERNLTLALRRALAAAVDLRFLSTAIGAGTPTFPSVGPTAADAVADVKQLLDAVQPTSESSLMFVTAPDVQRAGATITNASGAFQFPNLTPTGGEILGIPAMPSDQMIDGTMALIDATRIAGETGTIQVDASDQATIEMLDSALVQDATTGTPAPGLVSMFQANSVAIRALLDFDAQVVRENAVAQVTGIAWA</sequence>
<reference evidence="3 4" key="1">
    <citation type="submission" date="2013-11" db="EMBL/GenBank/DDBJ databases">
        <title>Complete genome sequence of Rhizobium gallicum bv. gallicum R602.</title>
        <authorList>
            <person name="Bustos P."/>
            <person name="Santamaria R.I."/>
            <person name="Lozano L."/>
            <person name="Acosta J.L."/>
            <person name="Ormeno-Orrillo E."/>
            <person name="Rogel M.A."/>
            <person name="Romero D."/>
            <person name="Cevallos M.A."/>
            <person name="Martinez-Romero E."/>
            <person name="Gonzalez V."/>
        </authorList>
    </citation>
    <scope>NUCLEOTIDE SEQUENCE [LARGE SCALE GENOMIC DNA]</scope>
    <source>
        <strain evidence="3 4">R602</strain>
    </source>
</reference>
<evidence type="ECO:0000256" key="1">
    <source>
        <dbReference type="ARBA" id="ARBA00004328"/>
    </source>
</evidence>
<feature type="domain" description="Phage capsid-like C-terminal" evidence="2">
    <location>
        <begin position="101"/>
        <end position="334"/>
    </location>
</feature>
<dbReference type="Pfam" id="PF05065">
    <property type="entry name" value="Phage_capsid"/>
    <property type="match status" value="1"/>
</dbReference>
<dbReference type="InterPro" id="IPR054612">
    <property type="entry name" value="Phage_capsid-like_C"/>
</dbReference>
<evidence type="ECO:0000313" key="3">
    <source>
        <dbReference type="EMBL" id="AJD41274.1"/>
    </source>
</evidence>
<dbReference type="NCBIfam" id="TIGR01554">
    <property type="entry name" value="major_cap_HK97"/>
    <property type="match status" value="1"/>
</dbReference>
<proteinExistence type="predicted"/>
<dbReference type="InterPro" id="IPR024455">
    <property type="entry name" value="Phage_capsid"/>
</dbReference>
<evidence type="ECO:0000259" key="2">
    <source>
        <dbReference type="Pfam" id="PF05065"/>
    </source>
</evidence>
<dbReference type="Proteomes" id="UP000031368">
    <property type="component" value="Chromosome"/>
</dbReference>
<name>A0A0B4X003_9HYPH</name>
<organism evidence="3 4">
    <name type="scientific">Rhizobium gallicum bv. gallicum R602sp</name>
    <dbReference type="NCBI Taxonomy" id="1041138"/>
    <lineage>
        <taxon>Bacteria</taxon>
        <taxon>Pseudomonadati</taxon>
        <taxon>Pseudomonadota</taxon>
        <taxon>Alphaproteobacteria</taxon>
        <taxon>Hyphomicrobiales</taxon>
        <taxon>Rhizobiaceae</taxon>
        <taxon>Rhizobium/Agrobacterium group</taxon>
        <taxon>Rhizobium</taxon>
    </lineage>
</organism>
<dbReference type="HOGENOM" id="CLU_813472_0_0_5"/>
<dbReference type="SUPFAM" id="SSF56563">
    <property type="entry name" value="Major capsid protein gp5"/>
    <property type="match status" value="1"/>
</dbReference>
<dbReference type="AlphaFoldDB" id="A0A0B4X003"/>
<dbReference type="KEGG" id="rga:RGR602_CH01943"/>
<dbReference type="RefSeq" id="WP_039844906.1">
    <property type="nucleotide sequence ID" value="NZ_CP006877.1"/>
</dbReference>
<evidence type="ECO:0000313" key="4">
    <source>
        <dbReference type="Proteomes" id="UP000031368"/>
    </source>
</evidence>
<accession>A0A0B4X003</accession>
<protein>
    <submittedName>
        <fullName evidence="3">Phage capsid family protein</fullName>
    </submittedName>
</protein>